<dbReference type="InterPro" id="IPR036291">
    <property type="entry name" value="NAD(P)-bd_dom_sf"/>
</dbReference>
<dbReference type="AlphaFoldDB" id="A0A2H3IWC3"/>
<evidence type="ECO:0000256" key="2">
    <source>
        <dbReference type="ARBA" id="ARBA00023002"/>
    </source>
</evidence>
<organism evidence="4 5">
    <name type="scientific">Wolfiporia cocos (strain MD-104)</name>
    <name type="common">Brown rot fungus</name>
    <dbReference type="NCBI Taxonomy" id="742152"/>
    <lineage>
        <taxon>Eukaryota</taxon>
        <taxon>Fungi</taxon>
        <taxon>Dikarya</taxon>
        <taxon>Basidiomycota</taxon>
        <taxon>Agaricomycotina</taxon>
        <taxon>Agaricomycetes</taxon>
        <taxon>Polyporales</taxon>
        <taxon>Phaeolaceae</taxon>
        <taxon>Wolfiporia</taxon>
    </lineage>
</organism>
<accession>A0A2H3IWC3</accession>
<dbReference type="EMBL" id="KB467831">
    <property type="protein sequence ID" value="PCH34256.1"/>
    <property type="molecule type" value="Genomic_DNA"/>
</dbReference>
<dbReference type="STRING" id="742152.A0A2H3IWC3"/>
<name>A0A2H3IWC3_WOLCO</name>
<dbReference type="GO" id="GO:0016616">
    <property type="term" value="F:oxidoreductase activity, acting on the CH-OH group of donors, NAD or NADP as acceptor"/>
    <property type="evidence" value="ECO:0007669"/>
    <property type="project" value="TreeGrafter"/>
</dbReference>
<dbReference type="InterPro" id="IPR002347">
    <property type="entry name" value="SDR_fam"/>
</dbReference>
<dbReference type="PRINTS" id="PR00081">
    <property type="entry name" value="GDHRDH"/>
</dbReference>
<evidence type="ECO:0000256" key="1">
    <source>
        <dbReference type="ARBA" id="ARBA00006484"/>
    </source>
</evidence>
<dbReference type="OrthoDB" id="1933717at2759"/>
<protein>
    <submittedName>
        <fullName evidence="4">Oxidoreductase</fullName>
    </submittedName>
</protein>
<keyword evidence="5" id="KW-1185">Reference proteome</keyword>
<keyword evidence="2" id="KW-0560">Oxidoreductase</keyword>
<gene>
    <name evidence="4" type="ORF">WOLCODRAFT_113455</name>
</gene>
<dbReference type="OMA" id="AGCLEEW"/>
<dbReference type="Gene3D" id="3.40.50.720">
    <property type="entry name" value="NAD(P)-binding Rossmann-like Domain"/>
    <property type="match status" value="1"/>
</dbReference>
<dbReference type="CDD" id="cd05233">
    <property type="entry name" value="SDR_c"/>
    <property type="match status" value="1"/>
</dbReference>
<evidence type="ECO:0000313" key="5">
    <source>
        <dbReference type="Proteomes" id="UP000218811"/>
    </source>
</evidence>
<dbReference type="Proteomes" id="UP000218811">
    <property type="component" value="Unassembled WGS sequence"/>
</dbReference>
<evidence type="ECO:0000256" key="3">
    <source>
        <dbReference type="RuleBase" id="RU000363"/>
    </source>
</evidence>
<evidence type="ECO:0000313" key="4">
    <source>
        <dbReference type="EMBL" id="PCH34256.1"/>
    </source>
</evidence>
<comment type="similarity">
    <text evidence="1 3">Belongs to the short-chain dehydrogenases/reductases (SDR) family.</text>
</comment>
<proteinExistence type="inferred from homology"/>
<dbReference type="PANTHER" id="PTHR42760:SF37">
    <property type="entry name" value="CLAVALDEHYDE DEHYDROGENASE"/>
    <property type="match status" value="1"/>
</dbReference>
<dbReference type="Pfam" id="PF00106">
    <property type="entry name" value="adh_short"/>
    <property type="match status" value="1"/>
</dbReference>
<reference evidence="4 5" key="1">
    <citation type="journal article" date="2012" name="Science">
        <title>The Paleozoic origin of enzymatic lignin decomposition reconstructed from 31 fungal genomes.</title>
        <authorList>
            <person name="Floudas D."/>
            <person name="Binder M."/>
            <person name="Riley R."/>
            <person name="Barry K."/>
            <person name="Blanchette R.A."/>
            <person name="Henrissat B."/>
            <person name="Martinez A.T."/>
            <person name="Otillar R."/>
            <person name="Spatafora J.W."/>
            <person name="Yadav J.S."/>
            <person name="Aerts A."/>
            <person name="Benoit I."/>
            <person name="Boyd A."/>
            <person name="Carlson A."/>
            <person name="Copeland A."/>
            <person name="Coutinho P.M."/>
            <person name="de Vries R.P."/>
            <person name="Ferreira P."/>
            <person name="Findley K."/>
            <person name="Foster B."/>
            <person name="Gaskell J."/>
            <person name="Glotzer D."/>
            <person name="Gorecki P."/>
            <person name="Heitman J."/>
            <person name="Hesse C."/>
            <person name="Hori C."/>
            <person name="Igarashi K."/>
            <person name="Jurgens J.A."/>
            <person name="Kallen N."/>
            <person name="Kersten P."/>
            <person name="Kohler A."/>
            <person name="Kuees U."/>
            <person name="Kumar T.K.A."/>
            <person name="Kuo A."/>
            <person name="LaButti K."/>
            <person name="Larrondo L.F."/>
            <person name="Lindquist E."/>
            <person name="Ling A."/>
            <person name="Lombard V."/>
            <person name="Lucas S."/>
            <person name="Lundell T."/>
            <person name="Martin R."/>
            <person name="McLaughlin D.J."/>
            <person name="Morgenstern I."/>
            <person name="Morin E."/>
            <person name="Murat C."/>
            <person name="Nagy L.G."/>
            <person name="Nolan M."/>
            <person name="Ohm R.A."/>
            <person name="Patyshakuliyeva A."/>
            <person name="Rokas A."/>
            <person name="Ruiz-Duenas F.J."/>
            <person name="Sabat G."/>
            <person name="Salamov A."/>
            <person name="Samejima M."/>
            <person name="Schmutz J."/>
            <person name="Slot J.C."/>
            <person name="St John F."/>
            <person name="Stenlid J."/>
            <person name="Sun H."/>
            <person name="Sun S."/>
            <person name="Syed K."/>
            <person name="Tsang A."/>
            <person name="Wiebenga A."/>
            <person name="Young D."/>
            <person name="Pisabarro A."/>
            <person name="Eastwood D.C."/>
            <person name="Martin F."/>
            <person name="Cullen D."/>
            <person name="Grigoriev I.V."/>
            <person name="Hibbett D.S."/>
        </authorList>
    </citation>
    <scope>NUCLEOTIDE SEQUENCE [LARGE SCALE GENOMIC DNA]</scope>
    <source>
        <strain evidence="4 5">MD-104</strain>
    </source>
</reference>
<sequence>MALPSSDVNLIPADRHDTYPSIDPTKANLAGRVVLITGASRGLGKGTAIAFAKAGVSGLALLARSDMSDVEAACMAAQRPGQALRVLALAADTTNKAQVAAAAERVRETFGRLDVLVNNAGIIESSMKLIGETDSDEWWNVFRVNVLGTYQVTRACLPLLIGCGGDKMVFNLSSIAAHLLGKYNSAYRMTKLAICRFTEQLALEYSPMGLISIAIHPGFVATSMADSMPPGTKHILVDKPELAGDTLVWLAKEKREWLSGRFVNCQWDMDELLLKKDVILSGSLLTVKLKI</sequence>
<dbReference type="PANTHER" id="PTHR42760">
    <property type="entry name" value="SHORT-CHAIN DEHYDROGENASES/REDUCTASES FAMILY MEMBER"/>
    <property type="match status" value="1"/>
</dbReference>
<dbReference type="PRINTS" id="PR00080">
    <property type="entry name" value="SDRFAMILY"/>
</dbReference>
<dbReference type="SUPFAM" id="SSF51735">
    <property type="entry name" value="NAD(P)-binding Rossmann-fold domains"/>
    <property type="match status" value="1"/>
</dbReference>